<dbReference type="Pfam" id="PF02156">
    <property type="entry name" value="Glyco_hydro_26"/>
    <property type="match status" value="1"/>
</dbReference>
<evidence type="ECO:0000256" key="3">
    <source>
        <dbReference type="PROSITE-ProRule" id="PRU01100"/>
    </source>
</evidence>
<feature type="domain" description="GH26" evidence="6">
    <location>
        <begin position="91"/>
        <end position="412"/>
    </location>
</feature>
<evidence type="ECO:0000259" key="6">
    <source>
        <dbReference type="PROSITE" id="PS51764"/>
    </source>
</evidence>
<keyword evidence="1 3" id="KW-0378">Hydrolase</keyword>
<accession>A0ABP7WMI1</accession>
<keyword evidence="8" id="KW-1185">Reference proteome</keyword>
<keyword evidence="5" id="KW-0812">Transmembrane</keyword>
<dbReference type="PROSITE" id="PS51764">
    <property type="entry name" value="GH26"/>
    <property type="match status" value="1"/>
</dbReference>
<dbReference type="EMBL" id="BAAAZG010000047">
    <property type="protein sequence ID" value="GAA4092306.1"/>
    <property type="molecule type" value="Genomic_DNA"/>
</dbReference>
<gene>
    <name evidence="7" type="ORF">GCM10022214_62350</name>
</gene>
<dbReference type="Proteomes" id="UP001500683">
    <property type="component" value="Unassembled WGS sequence"/>
</dbReference>
<comment type="similarity">
    <text evidence="3">Belongs to the glycosyl hydrolase 26 family.</text>
</comment>
<feature type="region of interest" description="Disordered" evidence="4">
    <location>
        <begin position="63"/>
        <end position="103"/>
    </location>
</feature>
<reference evidence="8" key="1">
    <citation type="journal article" date="2019" name="Int. J. Syst. Evol. Microbiol.">
        <title>The Global Catalogue of Microorganisms (GCM) 10K type strain sequencing project: providing services to taxonomists for standard genome sequencing and annotation.</title>
        <authorList>
            <consortium name="The Broad Institute Genomics Platform"/>
            <consortium name="The Broad Institute Genome Sequencing Center for Infectious Disease"/>
            <person name="Wu L."/>
            <person name="Ma J."/>
        </authorList>
    </citation>
    <scope>NUCLEOTIDE SEQUENCE [LARGE SCALE GENOMIC DNA]</scope>
    <source>
        <strain evidence="8">JCM 16702</strain>
    </source>
</reference>
<dbReference type="RefSeq" id="WP_344954737.1">
    <property type="nucleotide sequence ID" value="NZ_BAAAZG010000047.1"/>
</dbReference>
<protein>
    <submittedName>
        <fullName evidence="7">Glycosyl hydrolase</fullName>
    </submittedName>
</protein>
<dbReference type="InterPro" id="IPR017853">
    <property type="entry name" value="GH"/>
</dbReference>
<feature type="active site" description="Nucleophile" evidence="3">
    <location>
        <position position="334"/>
    </location>
</feature>
<evidence type="ECO:0000313" key="7">
    <source>
        <dbReference type="EMBL" id="GAA4092306.1"/>
    </source>
</evidence>
<feature type="transmembrane region" description="Helical" evidence="5">
    <location>
        <begin position="24"/>
        <end position="45"/>
    </location>
</feature>
<evidence type="ECO:0000256" key="2">
    <source>
        <dbReference type="ARBA" id="ARBA00023295"/>
    </source>
</evidence>
<feature type="active site" description="Proton donor" evidence="3">
    <location>
        <position position="229"/>
    </location>
</feature>
<dbReference type="SUPFAM" id="SSF51445">
    <property type="entry name" value="(Trans)glycosidases"/>
    <property type="match status" value="1"/>
</dbReference>
<evidence type="ECO:0000313" key="8">
    <source>
        <dbReference type="Proteomes" id="UP001500683"/>
    </source>
</evidence>
<keyword evidence="2 3" id="KW-0326">Glycosidase</keyword>
<comment type="caution">
    <text evidence="7">The sequence shown here is derived from an EMBL/GenBank/DDBJ whole genome shotgun (WGS) entry which is preliminary data.</text>
</comment>
<evidence type="ECO:0000256" key="4">
    <source>
        <dbReference type="SAM" id="MobiDB-lite"/>
    </source>
</evidence>
<evidence type="ECO:0000256" key="1">
    <source>
        <dbReference type="ARBA" id="ARBA00022801"/>
    </source>
</evidence>
<dbReference type="InterPro" id="IPR022790">
    <property type="entry name" value="GH26_dom"/>
</dbReference>
<keyword evidence="5" id="KW-0472">Membrane</keyword>
<name>A0ABP7WMI1_9ACTN</name>
<proteinExistence type="inferred from homology"/>
<dbReference type="Gene3D" id="3.20.20.80">
    <property type="entry name" value="Glycosidases"/>
    <property type="match status" value="1"/>
</dbReference>
<organism evidence="7 8">
    <name type="scientific">Actinomadura miaoliensis</name>
    <dbReference type="NCBI Taxonomy" id="430685"/>
    <lineage>
        <taxon>Bacteria</taxon>
        <taxon>Bacillati</taxon>
        <taxon>Actinomycetota</taxon>
        <taxon>Actinomycetes</taxon>
        <taxon>Streptosporangiales</taxon>
        <taxon>Thermomonosporaceae</taxon>
        <taxon>Actinomadura</taxon>
    </lineage>
</organism>
<keyword evidence="5" id="KW-1133">Transmembrane helix</keyword>
<evidence type="ECO:0000256" key="5">
    <source>
        <dbReference type="SAM" id="Phobius"/>
    </source>
</evidence>
<sequence length="416" mass="45019">MSFGIARHDDGPFPRSRDRFRRRLGRGLLAAAMAAAVWAVTMAGMRFEIGGSAVRTGASVSLDPAAPGSSAVPGGSDVAAASTVASGSPRPESPAVPGSPAAPQGPAVPLGAFVGSGAAGVERLAEFEQWLDAPVTVGHTYLPGETWAGIEGPGNLVRSWGEWRAADPRRKLVVNVPMLAPNEVPLPDNVVSALLRGGATGAFDTHFVRLAERLVDAEAADTIIVLGWEMNGITYTGRCAPNPEMWKIYWRRIVAAMRSVKGARFQFDFTPSRGMDAIAWPECYPGDDVVDIIGMDVYDQPVGKDFDEFVKEPYGLQAHVDFARAHGKKISFPEWGLFRNSDNPDYIRDMFDWITRHRAEYQTISDYCPHGVWRCSDNPRSSEVYRSLFGRAAGWLSPFRTAAASPAVSPNVSRSP</sequence>
<dbReference type="GO" id="GO:0016787">
    <property type="term" value="F:hydrolase activity"/>
    <property type="evidence" value="ECO:0007669"/>
    <property type="project" value="UniProtKB-KW"/>
</dbReference>